<dbReference type="Proteomes" id="UP000678499">
    <property type="component" value="Unassembled WGS sequence"/>
</dbReference>
<feature type="transmembrane region" description="Helical" evidence="1">
    <location>
        <begin position="92"/>
        <end position="112"/>
    </location>
</feature>
<reference evidence="2" key="1">
    <citation type="submission" date="2020-11" db="EMBL/GenBank/DDBJ databases">
        <authorList>
            <person name="Tran Van P."/>
        </authorList>
    </citation>
    <scope>NUCLEOTIDE SEQUENCE</scope>
</reference>
<evidence type="ECO:0000256" key="1">
    <source>
        <dbReference type="SAM" id="Phobius"/>
    </source>
</evidence>
<dbReference type="AlphaFoldDB" id="A0A7R9GB78"/>
<name>A0A7R9GB78_9CRUS</name>
<keyword evidence="1" id="KW-0812">Transmembrane</keyword>
<keyword evidence="3" id="KW-1185">Reference proteome</keyword>
<proteinExistence type="predicted"/>
<protein>
    <submittedName>
        <fullName evidence="2">Uncharacterized protein</fullName>
    </submittedName>
</protein>
<accession>A0A7R9GB78</accession>
<gene>
    <name evidence="2" type="ORF">NMOB1V02_LOCUS3685</name>
</gene>
<organism evidence="2">
    <name type="scientific">Notodromas monacha</name>
    <dbReference type="NCBI Taxonomy" id="399045"/>
    <lineage>
        <taxon>Eukaryota</taxon>
        <taxon>Metazoa</taxon>
        <taxon>Ecdysozoa</taxon>
        <taxon>Arthropoda</taxon>
        <taxon>Crustacea</taxon>
        <taxon>Oligostraca</taxon>
        <taxon>Ostracoda</taxon>
        <taxon>Podocopa</taxon>
        <taxon>Podocopida</taxon>
        <taxon>Cypridocopina</taxon>
        <taxon>Cypridoidea</taxon>
        <taxon>Cyprididae</taxon>
        <taxon>Notodromas</taxon>
    </lineage>
</organism>
<dbReference type="PROSITE" id="PS51257">
    <property type="entry name" value="PROKAR_LIPOPROTEIN"/>
    <property type="match status" value="1"/>
</dbReference>
<feature type="transmembrane region" description="Helical" evidence="1">
    <location>
        <begin position="34"/>
        <end position="53"/>
    </location>
</feature>
<sequence>MPGRGSDLAGFPVMMGGLGCLVGTCIGLRNQGRFIIGLSYFVAMGSHVMPLGFQHLYSVLAARDLLTWTLIPKLFLFHLAVPFGYIDSLAVVNVHLTAFGCLAWLVAVYVFWRQLRLVLYGLTGFEMDRGQEKGEFAWANVRKVFGRHVVLAWLWPFYVLPGDEDVVRRRGNK</sequence>
<feature type="transmembrane region" description="Helical" evidence="1">
    <location>
        <begin position="7"/>
        <end position="28"/>
    </location>
</feature>
<evidence type="ECO:0000313" key="2">
    <source>
        <dbReference type="EMBL" id="CAD7275899.1"/>
    </source>
</evidence>
<evidence type="ECO:0000313" key="3">
    <source>
        <dbReference type="Proteomes" id="UP000678499"/>
    </source>
</evidence>
<keyword evidence="1" id="KW-1133">Transmembrane helix</keyword>
<dbReference type="EMBL" id="CAJPEX010000504">
    <property type="protein sequence ID" value="CAG0916051.1"/>
    <property type="molecule type" value="Genomic_DNA"/>
</dbReference>
<dbReference type="EMBL" id="OA882541">
    <property type="protein sequence ID" value="CAD7275899.1"/>
    <property type="molecule type" value="Genomic_DNA"/>
</dbReference>
<keyword evidence="1" id="KW-0472">Membrane</keyword>